<dbReference type="EMBL" id="CAJVPW010002115">
    <property type="protein sequence ID" value="CAG8499525.1"/>
    <property type="molecule type" value="Genomic_DNA"/>
</dbReference>
<keyword evidence="2" id="KW-1185">Reference proteome</keyword>
<accession>A0ACA9KYU2</accession>
<name>A0ACA9KYU2_9GLOM</name>
<protein>
    <submittedName>
        <fullName evidence="1">9055_t:CDS:1</fullName>
    </submittedName>
</protein>
<reference evidence="1" key="1">
    <citation type="submission" date="2021-06" db="EMBL/GenBank/DDBJ databases">
        <authorList>
            <person name="Kallberg Y."/>
            <person name="Tangrot J."/>
            <person name="Rosling A."/>
        </authorList>
    </citation>
    <scope>NUCLEOTIDE SEQUENCE</scope>
    <source>
        <strain evidence="1">28 12/20/2015</strain>
    </source>
</reference>
<organism evidence="1 2">
    <name type="scientific">Cetraspora pellucida</name>
    <dbReference type="NCBI Taxonomy" id="1433469"/>
    <lineage>
        <taxon>Eukaryota</taxon>
        <taxon>Fungi</taxon>
        <taxon>Fungi incertae sedis</taxon>
        <taxon>Mucoromycota</taxon>
        <taxon>Glomeromycotina</taxon>
        <taxon>Glomeromycetes</taxon>
        <taxon>Diversisporales</taxon>
        <taxon>Gigasporaceae</taxon>
        <taxon>Cetraspora</taxon>
    </lineage>
</organism>
<proteinExistence type="predicted"/>
<sequence>MNEPCQLVTSQKGHPKLMIDGYLLHYLKKKIDKHEHAPQTSSSEIAQVVARIKQQARDTQDAPSKIIQNNIATIPKNLSPYMPTQEALRMRIKRVRMAEMPPQPQTLDEVDVPDLLRLTLNGDLFLIEDLELNDDNRILVFTTKTNMQRLSRASYWVMDGTFKTVPTVFRQIYTIHAPVGANDNFQILPFMYALMSHKSETLYAQLFQILRNFAEDNDLQLNPTTIITDFEQAAIYASSNTFPGVTNKCCFFHLGKSLWRKIQKFGLASQYGTDIDLSLMLRCLLALAFLPPDEILDAFNILKVEMPPAAADITQWFELWSVYSSVETGVPRTQNKIEAWHRRWNILVGRTHIGVYSIIKEFQKEQQNVDCQIERILNGEPKPKPKKNTIEREKRIMSVLNDQFNRTTIDFLKGIAHNLSF</sequence>
<evidence type="ECO:0000313" key="1">
    <source>
        <dbReference type="EMBL" id="CAG8499525.1"/>
    </source>
</evidence>
<comment type="caution">
    <text evidence="1">The sequence shown here is derived from an EMBL/GenBank/DDBJ whole genome shotgun (WGS) entry which is preliminary data.</text>
</comment>
<evidence type="ECO:0000313" key="2">
    <source>
        <dbReference type="Proteomes" id="UP000789366"/>
    </source>
</evidence>
<gene>
    <name evidence="1" type="ORF">SPELUC_LOCUS2946</name>
</gene>
<dbReference type="Proteomes" id="UP000789366">
    <property type="component" value="Unassembled WGS sequence"/>
</dbReference>